<reference evidence="3 4" key="1">
    <citation type="submission" date="2016-04" db="EMBL/GenBank/DDBJ databases">
        <title>Comparative Genomics and Epigenetics of Sporosarcina ureae.</title>
        <authorList>
            <person name="Oliver A.S."/>
            <person name="Cooper K.K."/>
        </authorList>
    </citation>
    <scope>NUCLEOTIDE SEQUENCE [LARGE SCALE GENOMIC DNA]</scope>
    <source>
        <strain evidence="3 4">S204</strain>
    </source>
</reference>
<dbReference type="RefSeq" id="WP_029053950.1">
    <property type="nucleotide sequence ID" value="NZ_CP015108.1"/>
</dbReference>
<proteinExistence type="inferred from homology"/>
<comment type="similarity">
    <text evidence="1">Belongs to the sulfur carrier protein TusA family.</text>
</comment>
<feature type="domain" description="UPF0033" evidence="2">
    <location>
        <begin position="7"/>
        <end position="31"/>
    </location>
</feature>
<name>A0ABN4YQ22_SPOUR</name>
<dbReference type="InterPro" id="IPR001455">
    <property type="entry name" value="TusA-like"/>
</dbReference>
<sequence>MSTTTFLDAKGLACPMPIVRAKKAMKDLQAGDILEIHTTDKGSVSDLTAWAASGNHEIKDQQQESDVFKFWIQKG</sequence>
<dbReference type="CDD" id="cd00291">
    <property type="entry name" value="SirA_YedF_YeeD"/>
    <property type="match status" value="1"/>
</dbReference>
<dbReference type="Proteomes" id="UP000192486">
    <property type="component" value="Chromosome"/>
</dbReference>
<evidence type="ECO:0000256" key="1">
    <source>
        <dbReference type="ARBA" id="ARBA00008984"/>
    </source>
</evidence>
<dbReference type="Gene3D" id="3.30.110.40">
    <property type="entry name" value="TusA-like domain"/>
    <property type="match status" value="1"/>
</dbReference>
<dbReference type="Pfam" id="PF01206">
    <property type="entry name" value="TusA"/>
    <property type="match status" value="1"/>
</dbReference>
<dbReference type="InterPro" id="IPR036868">
    <property type="entry name" value="TusA-like_sf"/>
</dbReference>
<evidence type="ECO:0000313" key="4">
    <source>
        <dbReference type="Proteomes" id="UP000192486"/>
    </source>
</evidence>
<dbReference type="PANTHER" id="PTHR33279">
    <property type="entry name" value="SULFUR CARRIER PROTEIN YEDF-RELATED"/>
    <property type="match status" value="1"/>
</dbReference>
<keyword evidence="4" id="KW-1185">Reference proteome</keyword>
<evidence type="ECO:0000313" key="3">
    <source>
        <dbReference type="EMBL" id="ARF14118.1"/>
    </source>
</evidence>
<protein>
    <recommendedName>
        <fullName evidence="2">UPF0033 domain-containing protein</fullName>
    </recommendedName>
</protein>
<dbReference type="PANTHER" id="PTHR33279:SF6">
    <property type="entry name" value="SULFUR CARRIER PROTEIN YEDF-RELATED"/>
    <property type="match status" value="1"/>
</dbReference>
<accession>A0ABN4YQ22</accession>
<organism evidence="3 4">
    <name type="scientific">Sporosarcina ureae</name>
    <dbReference type="NCBI Taxonomy" id="1571"/>
    <lineage>
        <taxon>Bacteria</taxon>
        <taxon>Bacillati</taxon>
        <taxon>Bacillota</taxon>
        <taxon>Bacilli</taxon>
        <taxon>Bacillales</taxon>
        <taxon>Caryophanaceae</taxon>
        <taxon>Sporosarcina</taxon>
    </lineage>
</organism>
<dbReference type="SUPFAM" id="SSF64307">
    <property type="entry name" value="SirA-like"/>
    <property type="match status" value="1"/>
</dbReference>
<dbReference type="EMBL" id="CP015108">
    <property type="protein sequence ID" value="ARF14118.1"/>
    <property type="molecule type" value="Genomic_DNA"/>
</dbReference>
<evidence type="ECO:0000259" key="2">
    <source>
        <dbReference type="PROSITE" id="PS01148"/>
    </source>
</evidence>
<gene>
    <name evidence="3" type="ORF">SporoS204_08150</name>
</gene>
<dbReference type="PROSITE" id="PS01148">
    <property type="entry name" value="UPF0033"/>
    <property type="match status" value="1"/>
</dbReference>